<reference evidence="1 2" key="1">
    <citation type="submission" date="2018-02" db="EMBL/GenBank/DDBJ databases">
        <title>Genomic Encyclopedia of Archaeal and Bacterial Type Strains, Phase II (KMG-II): from individual species to whole genera.</title>
        <authorList>
            <person name="Goeker M."/>
        </authorList>
    </citation>
    <scope>NUCLEOTIDE SEQUENCE [LARGE SCALE GENOMIC DNA]</scope>
    <source>
        <strain evidence="1 2">YU 961-1</strain>
    </source>
</reference>
<name>A0A2S6GXA4_9PSEU</name>
<evidence type="ECO:0000313" key="1">
    <source>
        <dbReference type="EMBL" id="PPK69849.1"/>
    </source>
</evidence>
<dbReference type="EMBL" id="PTIX01000003">
    <property type="protein sequence ID" value="PPK69849.1"/>
    <property type="molecule type" value="Genomic_DNA"/>
</dbReference>
<gene>
    <name evidence="1" type="ORF">CLV40_103459</name>
</gene>
<accession>A0A2S6GXA4</accession>
<comment type="caution">
    <text evidence="1">The sequence shown here is derived from an EMBL/GenBank/DDBJ whole genome shotgun (WGS) entry which is preliminary data.</text>
</comment>
<dbReference type="RefSeq" id="WP_104478239.1">
    <property type="nucleotide sequence ID" value="NZ_CP154825.1"/>
</dbReference>
<sequence>MDDEDEEDELDEVPGRLQTICPYCGGGGMVADPKLTIVGGSPRTVDNGRSCGHCKTVGHFPGIVPPL</sequence>
<keyword evidence="2" id="KW-1185">Reference proteome</keyword>
<dbReference type="AlphaFoldDB" id="A0A2S6GXA4"/>
<proteinExistence type="predicted"/>
<evidence type="ECO:0000313" key="2">
    <source>
        <dbReference type="Proteomes" id="UP000239203"/>
    </source>
</evidence>
<dbReference type="OrthoDB" id="3696204at2"/>
<dbReference type="Proteomes" id="UP000239203">
    <property type="component" value="Unassembled WGS sequence"/>
</dbReference>
<protein>
    <submittedName>
        <fullName evidence="1">Uncharacterized protein</fullName>
    </submittedName>
</protein>
<organism evidence="1 2">
    <name type="scientific">Actinokineospora auranticolor</name>
    <dbReference type="NCBI Taxonomy" id="155976"/>
    <lineage>
        <taxon>Bacteria</taxon>
        <taxon>Bacillati</taxon>
        <taxon>Actinomycetota</taxon>
        <taxon>Actinomycetes</taxon>
        <taxon>Pseudonocardiales</taxon>
        <taxon>Pseudonocardiaceae</taxon>
        <taxon>Actinokineospora</taxon>
    </lineage>
</organism>